<dbReference type="PANTHER" id="PTHR33022">
    <property type="entry name" value="DUF1985 DOMAIN-CONTAINING PROTEIN"/>
    <property type="match status" value="1"/>
</dbReference>
<gene>
    <name evidence="1" type="ORF">CQW23_04714</name>
</gene>
<evidence type="ECO:0008006" key="3">
    <source>
        <dbReference type="Google" id="ProtNLM"/>
    </source>
</evidence>
<name>A0A2G2XFF7_CAPBA</name>
<organism evidence="1 2">
    <name type="scientific">Capsicum baccatum</name>
    <name type="common">Peruvian pepper</name>
    <dbReference type="NCBI Taxonomy" id="33114"/>
    <lineage>
        <taxon>Eukaryota</taxon>
        <taxon>Viridiplantae</taxon>
        <taxon>Streptophyta</taxon>
        <taxon>Embryophyta</taxon>
        <taxon>Tracheophyta</taxon>
        <taxon>Spermatophyta</taxon>
        <taxon>Magnoliopsida</taxon>
        <taxon>eudicotyledons</taxon>
        <taxon>Gunneridae</taxon>
        <taxon>Pentapetalae</taxon>
        <taxon>asterids</taxon>
        <taxon>lamiids</taxon>
        <taxon>Solanales</taxon>
        <taxon>Solanaceae</taxon>
        <taxon>Solanoideae</taxon>
        <taxon>Capsiceae</taxon>
        <taxon>Capsicum</taxon>
    </lineage>
</organism>
<sequence length="243" mass="28143">MDVTVKATAKEHNITVDNPSTASKDEEKVEPISLGVRKNYSFEGFNISDEAPKKLTQFIYDYSEWIADGLLKHHAGRKQNDERYKVNKSSLGFDMFKFVVALPRMKNWFYLMSQPQTCWNDEIEKGVSGLYGLRCPSRPGHSLGHDEQYRYTTTNCLYKVYINNTYDRDCGPFVAAYAEYLSDGLQVPNDELEVRLLRKRYAALLWKYGEAKAQKPYAIDIKYPRRPKMNSVAPNEEQLDHID</sequence>
<proteinExistence type="predicted"/>
<protein>
    <recommendedName>
        <fullName evidence="3">Ubiquitin-like protease family profile domain-containing protein</fullName>
    </recommendedName>
</protein>
<reference evidence="1 2" key="1">
    <citation type="journal article" date="2017" name="Genome Biol.">
        <title>New reference genome sequences of hot pepper reveal the massive evolution of plant disease-resistance genes by retroduplication.</title>
        <authorList>
            <person name="Kim S."/>
            <person name="Park J."/>
            <person name="Yeom S.I."/>
            <person name="Kim Y.M."/>
            <person name="Seo E."/>
            <person name="Kim K.T."/>
            <person name="Kim M.S."/>
            <person name="Lee J.M."/>
            <person name="Cheong K."/>
            <person name="Shin H.S."/>
            <person name="Kim S.B."/>
            <person name="Han K."/>
            <person name="Lee J."/>
            <person name="Park M."/>
            <person name="Lee H.A."/>
            <person name="Lee H.Y."/>
            <person name="Lee Y."/>
            <person name="Oh S."/>
            <person name="Lee J.H."/>
            <person name="Choi E."/>
            <person name="Choi E."/>
            <person name="Lee S.E."/>
            <person name="Jeon J."/>
            <person name="Kim H."/>
            <person name="Choi G."/>
            <person name="Song H."/>
            <person name="Lee J."/>
            <person name="Lee S.C."/>
            <person name="Kwon J.K."/>
            <person name="Lee H.Y."/>
            <person name="Koo N."/>
            <person name="Hong Y."/>
            <person name="Kim R.W."/>
            <person name="Kang W.H."/>
            <person name="Huh J.H."/>
            <person name="Kang B.C."/>
            <person name="Yang T.J."/>
            <person name="Lee Y.H."/>
            <person name="Bennetzen J.L."/>
            <person name="Choi D."/>
        </authorList>
    </citation>
    <scope>NUCLEOTIDE SEQUENCE [LARGE SCALE GENOMIC DNA]</scope>
    <source>
        <strain evidence="2">cv. PBC81</strain>
    </source>
</reference>
<dbReference type="SUPFAM" id="SSF54001">
    <property type="entry name" value="Cysteine proteinases"/>
    <property type="match status" value="1"/>
</dbReference>
<comment type="caution">
    <text evidence="1">The sequence shown here is derived from an EMBL/GenBank/DDBJ whole genome shotgun (WGS) entry which is preliminary data.</text>
</comment>
<keyword evidence="2" id="KW-1185">Reference proteome</keyword>
<reference evidence="2" key="2">
    <citation type="journal article" date="2017" name="J. Anim. Genet.">
        <title>Multiple reference genome sequences of hot pepper reveal the massive evolution of plant disease resistance genes by retroduplication.</title>
        <authorList>
            <person name="Kim S."/>
            <person name="Park J."/>
            <person name="Yeom S.-I."/>
            <person name="Kim Y.-M."/>
            <person name="Seo E."/>
            <person name="Kim K.-T."/>
            <person name="Kim M.-S."/>
            <person name="Lee J.M."/>
            <person name="Cheong K."/>
            <person name="Shin H.-S."/>
            <person name="Kim S.-B."/>
            <person name="Han K."/>
            <person name="Lee J."/>
            <person name="Park M."/>
            <person name="Lee H.-A."/>
            <person name="Lee H.-Y."/>
            <person name="Lee Y."/>
            <person name="Oh S."/>
            <person name="Lee J.H."/>
            <person name="Choi E."/>
            <person name="Choi E."/>
            <person name="Lee S.E."/>
            <person name="Jeon J."/>
            <person name="Kim H."/>
            <person name="Choi G."/>
            <person name="Song H."/>
            <person name="Lee J."/>
            <person name="Lee S.-C."/>
            <person name="Kwon J.-K."/>
            <person name="Lee H.-Y."/>
            <person name="Koo N."/>
            <person name="Hong Y."/>
            <person name="Kim R.W."/>
            <person name="Kang W.-H."/>
            <person name="Huh J.H."/>
            <person name="Kang B.-C."/>
            <person name="Yang T.-J."/>
            <person name="Lee Y.-H."/>
            <person name="Bennetzen J.L."/>
            <person name="Choi D."/>
        </authorList>
    </citation>
    <scope>NUCLEOTIDE SEQUENCE [LARGE SCALE GENOMIC DNA]</scope>
    <source>
        <strain evidence="2">cv. PBC81</strain>
    </source>
</reference>
<dbReference type="PANTHER" id="PTHR33022:SF13">
    <property type="entry name" value="UBIQUITIN-LIKE PROTEASE FAMILY PROFILE DOMAIN-CONTAINING PROTEIN"/>
    <property type="match status" value="1"/>
</dbReference>
<accession>A0A2G2XFF7</accession>
<evidence type="ECO:0000313" key="2">
    <source>
        <dbReference type="Proteomes" id="UP000224567"/>
    </source>
</evidence>
<dbReference type="Gene3D" id="3.40.395.10">
    <property type="entry name" value="Adenoviral Proteinase, Chain A"/>
    <property type="match status" value="1"/>
</dbReference>
<evidence type="ECO:0000313" key="1">
    <source>
        <dbReference type="EMBL" id="PHT56228.1"/>
    </source>
</evidence>
<dbReference type="Proteomes" id="UP000224567">
    <property type="component" value="Unassembled WGS sequence"/>
</dbReference>
<dbReference type="EMBL" id="MLFT02000002">
    <property type="protein sequence ID" value="PHT56228.1"/>
    <property type="molecule type" value="Genomic_DNA"/>
</dbReference>
<dbReference type="AlphaFoldDB" id="A0A2G2XFF7"/>
<dbReference type="OrthoDB" id="1680482at2759"/>
<dbReference type="InterPro" id="IPR038765">
    <property type="entry name" value="Papain-like_cys_pep_sf"/>
</dbReference>